<dbReference type="RefSeq" id="WP_036154026.1">
    <property type="nucleotide sequence ID" value="NZ_AVCX01000007.1"/>
</dbReference>
<protein>
    <submittedName>
        <fullName evidence="1">Uncharacterized protein</fullName>
    </submittedName>
</protein>
<dbReference type="OrthoDB" id="2731793at2"/>
<gene>
    <name evidence="1" type="ORF">CD32_09985</name>
</gene>
<dbReference type="EMBL" id="JPVP01000054">
    <property type="protein sequence ID" value="KGR85532.1"/>
    <property type="molecule type" value="Genomic_DNA"/>
</dbReference>
<dbReference type="AlphaFoldDB" id="A0A0A3JEQ6"/>
<sequence>MKRVLLALIAIFVFSVQEDAEAKVIWDGGEIVEGQNGKMTFKKDVKVYKQLPNGQYESLVVKRNTYFRVYKIEYSYNKTYYWMSSGYRVQATDLVIFKEIPNEVREQVMTDYYYYVSNPNGAEFRTRRSDTLGTVVKKVDTGYSFFGPAVNNGYITQSFFEMIQCYEEECQPQEKITNGFINAKNVKQAEKTAAPYKAGSYLVLTQDARMYANPITKEYQKDYSFSSTYFDKQTVSILPKGTVVQTSGKLVGGLLQVGDSPYYYQSAYIDLKNVAPLPKPTTQYLQYGQDLSDANTGWDYVSIAGLGGSYVPRNEAVQVYATNGIKSFVSYKGKYGFVPSKALSSKKANVPSITGTIAPKSDLTVTYHNLHFTPSMDQPTVLTSNDGKSWLAADGNGFFYEETDNYFRFKHHITHPGYTSDYGWYTIQKPIKEGSKIDSYGKVLTIFDTYKTPAGTFKNVFLTDMGYYIAPGYGVIQFWDSAYATEIK</sequence>
<reference evidence="1 2" key="1">
    <citation type="submission" date="2014-02" db="EMBL/GenBank/DDBJ databases">
        <title>Draft genome sequence of Lysinibacillus odysseyi NBRC 100172.</title>
        <authorList>
            <person name="Zhang F."/>
            <person name="Wang G."/>
            <person name="Zhang L."/>
        </authorList>
    </citation>
    <scope>NUCLEOTIDE SEQUENCE [LARGE SCALE GENOMIC DNA]</scope>
    <source>
        <strain evidence="1 2">NBRC 100172</strain>
    </source>
</reference>
<keyword evidence="2" id="KW-1185">Reference proteome</keyword>
<dbReference type="Proteomes" id="UP000030437">
    <property type="component" value="Unassembled WGS sequence"/>
</dbReference>
<dbReference type="eggNOG" id="ENOG5030ADP">
    <property type="taxonomic scope" value="Bacteria"/>
</dbReference>
<evidence type="ECO:0000313" key="2">
    <source>
        <dbReference type="Proteomes" id="UP000030437"/>
    </source>
</evidence>
<organism evidence="1 2">
    <name type="scientific">Lysinibacillus odysseyi 34hs-1 = NBRC 100172</name>
    <dbReference type="NCBI Taxonomy" id="1220589"/>
    <lineage>
        <taxon>Bacteria</taxon>
        <taxon>Bacillati</taxon>
        <taxon>Bacillota</taxon>
        <taxon>Bacilli</taxon>
        <taxon>Bacillales</taxon>
        <taxon>Bacillaceae</taxon>
        <taxon>Lysinibacillus</taxon>
    </lineage>
</organism>
<comment type="caution">
    <text evidence="1">The sequence shown here is derived from an EMBL/GenBank/DDBJ whole genome shotgun (WGS) entry which is preliminary data.</text>
</comment>
<accession>A0A0A3JEQ6</accession>
<proteinExistence type="predicted"/>
<name>A0A0A3JEQ6_9BACI</name>
<evidence type="ECO:0000313" key="1">
    <source>
        <dbReference type="EMBL" id="KGR85532.1"/>
    </source>
</evidence>